<keyword evidence="3" id="KW-1185">Reference proteome</keyword>
<gene>
    <name evidence="2" type="ORF">DVA86_17160</name>
</gene>
<proteinExistence type="predicted"/>
<dbReference type="EMBL" id="CP031320">
    <property type="protein sequence ID" value="AXK34128.1"/>
    <property type="molecule type" value="Genomic_DNA"/>
</dbReference>
<dbReference type="KEGG" id="sarm:DVA86_17160"/>
<dbReference type="Proteomes" id="UP000254425">
    <property type="component" value="Chromosome"/>
</dbReference>
<sequence length="93" mass="10007">MEQQQPVFDTLAALLAEHFDLDRARLTPETTFGDLEMDSLALMEMLVVAESELGMVLSDTDNDLDSDSTLAEAAALMERLGVGGPRPAEQAAP</sequence>
<dbReference type="PROSITE" id="PS50075">
    <property type="entry name" value="CARRIER"/>
    <property type="match status" value="1"/>
</dbReference>
<accession>A0A345XR62</accession>
<dbReference type="Gene3D" id="1.10.1200.10">
    <property type="entry name" value="ACP-like"/>
    <property type="match status" value="1"/>
</dbReference>
<evidence type="ECO:0000313" key="2">
    <source>
        <dbReference type="EMBL" id="AXK34128.1"/>
    </source>
</evidence>
<dbReference type="InterPro" id="IPR036736">
    <property type="entry name" value="ACP-like_sf"/>
</dbReference>
<reference evidence="2 3" key="1">
    <citation type="submission" date="2018-07" db="EMBL/GenBank/DDBJ databases">
        <title>Draft genome of the type strain Streptomyces armeniacus ATCC 15676.</title>
        <authorList>
            <person name="Labana P."/>
            <person name="Gosse J.T."/>
            <person name="Boddy C.N."/>
        </authorList>
    </citation>
    <scope>NUCLEOTIDE SEQUENCE [LARGE SCALE GENOMIC DNA]</scope>
    <source>
        <strain evidence="2 3">ATCC 15676</strain>
    </source>
</reference>
<protein>
    <submittedName>
        <fullName evidence="2">Acyl carrier protein</fullName>
    </submittedName>
</protein>
<evidence type="ECO:0000313" key="3">
    <source>
        <dbReference type="Proteomes" id="UP000254425"/>
    </source>
</evidence>
<feature type="domain" description="Carrier" evidence="1">
    <location>
        <begin position="5"/>
        <end position="81"/>
    </location>
</feature>
<dbReference type="RefSeq" id="WP_208879399.1">
    <property type="nucleotide sequence ID" value="NZ_CP031320.1"/>
</dbReference>
<dbReference type="InterPro" id="IPR009081">
    <property type="entry name" value="PP-bd_ACP"/>
</dbReference>
<dbReference type="SUPFAM" id="SSF47336">
    <property type="entry name" value="ACP-like"/>
    <property type="match status" value="1"/>
</dbReference>
<dbReference type="AlphaFoldDB" id="A0A345XR62"/>
<dbReference type="Pfam" id="PF00550">
    <property type="entry name" value="PP-binding"/>
    <property type="match status" value="1"/>
</dbReference>
<organism evidence="2 3">
    <name type="scientific">Streptomyces armeniacus</name>
    <dbReference type="NCBI Taxonomy" id="83291"/>
    <lineage>
        <taxon>Bacteria</taxon>
        <taxon>Bacillati</taxon>
        <taxon>Actinomycetota</taxon>
        <taxon>Actinomycetes</taxon>
        <taxon>Kitasatosporales</taxon>
        <taxon>Streptomycetaceae</taxon>
        <taxon>Streptomyces</taxon>
    </lineage>
</organism>
<name>A0A345XR62_9ACTN</name>
<evidence type="ECO:0000259" key="1">
    <source>
        <dbReference type="PROSITE" id="PS50075"/>
    </source>
</evidence>